<dbReference type="Proteomes" id="UP000799770">
    <property type="component" value="Unassembled WGS sequence"/>
</dbReference>
<dbReference type="AlphaFoldDB" id="A0A6A5YNN9"/>
<gene>
    <name evidence="2" type="ORF">BDV96DRAFT_636720</name>
</gene>
<proteinExistence type="predicted"/>
<evidence type="ECO:0000256" key="1">
    <source>
        <dbReference type="SAM" id="SignalP"/>
    </source>
</evidence>
<reference evidence="2" key="1">
    <citation type="journal article" date="2020" name="Stud. Mycol.">
        <title>101 Dothideomycetes genomes: a test case for predicting lifestyles and emergence of pathogens.</title>
        <authorList>
            <person name="Haridas S."/>
            <person name="Albert R."/>
            <person name="Binder M."/>
            <person name="Bloem J."/>
            <person name="Labutti K."/>
            <person name="Salamov A."/>
            <person name="Andreopoulos B."/>
            <person name="Baker S."/>
            <person name="Barry K."/>
            <person name="Bills G."/>
            <person name="Bluhm B."/>
            <person name="Cannon C."/>
            <person name="Castanera R."/>
            <person name="Culley D."/>
            <person name="Daum C."/>
            <person name="Ezra D."/>
            <person name="Gonzalez J."/>
            <person name="Henrissat B."/>
            <person name="Kuo A."/>
            <person name="Liang C."/>
            <person name="Lipzen A."/>
            <person name="Lutzoni F."/>
            <person name="Magnuson J."/>
            <person name="Mondo S."/>
            <person name="Nolan M."/>
            <person name="Ohm R."/>
            <person name="Pangilinan J."/>
            <person name="Park H.-J."/>
            <person name="Ramirez L."/>
            <person name="Alfaro M."/>
            <person name="Sun H."/>
            <person name="Tritt A."/>
            <person name="Yoshinaga Y."/>
            <person name="Zwiers L.-H."/>
            <person name="Turgeon B."/>
            <person name="Goodwin S."/>
            <person name="Spatafora J."/>
            <person name="Crous P."/>
            <person name="Grigoriev I."/>
        </authorList>
    </citation>
    <scope>NUCLEOTIDE SEQUENCE</scope>
    <source>
        <strain evidence="2">CBS 627.86</strain>
    </source>
</reference>
<protein>
    <recommendedName>
        <fullName evidence="4">AA1-like domain-containing protein</fullName>
    </recommendedName>
</protein>
<organism evidence="2 3">
    <name type="scientific">Lophiotrema nucula</name>
    <dbReference type="NCBI Taxonomy" id="690887"/>
    <lineage>
        <taxon>Eukaryota</taxon>
        <taxon>Fungi</taxon>
        <taxon>Dikarya</taxon>
        <taxon>Ascomycota</taxon>
        <taxon>Pezizomycotina</taxon>
        <taxon>Dothideomycetes</taxon>
        <taxon>Pleosporomycetidae</taxon>
        <taxon>Pleosporales</taxon>
        <taxon>Lophiotremataceae</taxon>
        <taxon>Lophiotrema</taxon>
    </lineage>
</organism>
<dbReference type="EMBL" id="ML977346">
    <property type="protein sequence ID" value="KAF2108745.1"/>
    <property type="molecule type" value="Genomic_DNA"/>
</dbReference>
<accession>A0A6A5YNN9</accession>
<sequence>MHFQTLSLPILALVMSTTAFKGRLFSDTNLQGPVTEYDYDLGVCFQYPSDAAAKSIQVGWDDGSGTPPPEYNVACKIYQATANGCDDSTPTQSLTSEILDLGAEWYDNVGAILCTENDDDDEAVKRDEPVGAKFRY</sequence>
<feature type="signal peptide" evidence="1">
    <location>
        <begin position="1"/>
        <end position="19"/>
    </location>
</feature>
<keyword evidence="3" id="KW-1185">Reference proteome</keyword>
<evidence type="ECO:0000313" key="2">
    <source>
        <dbReference type="EMBL" id="KAF2108745.1"/>
    </source>
</evidence>
<evidence type="ECO:0008006" key="4">
    <source>
        <dbReference type="Google" id="ProtNLM"/>
    </source>
</evidence>
<name>A0A6A5YNN9_9PLEO</name>
<evidence type="ECO:0000313" key="3">
    <source>
        <dbReference type="Proteomes" id="UP000799770"/>
    </source>
</evidence>
<feature type="chain" id="PRO_5025420222" description="AA1-like domain-containing protein" evidence="1">
    <location>
        <begin position="20"/>
        <end position="136"/>
    </location>
</feature>
<keyword evidence="1" id="KW-0732">Signal</keyword>